<accession>A0A840ILF8</accession>
<keyword evidence="1" id="KW-0812">Transmembrane</keyword>
<dbReference type="RefSeq" id="WP_183345107.1">
    <property type="nucleotide sequence ID" value="NZ_JACHNU010000008.1"/>
</dbReference>
<feature type="transmembrane region" description="Helical" evidence="1">
    <location>
        <begin position="73"/>
        <end position="93"/>
    </location>
</feature>
<name>A0A840ILF8_9ACTN</name>
<evidence type="ECO:0000313" key="3">
    <source>
        <dbReference type="EMBL" id="MBB4664778.1"/>
    </source>
</evidence>
<keyword evidence="1" id="KW-0472">Membrane</keyword>
<dbReference type="Proteomes" id="UP000585272">
    <property type="component" value="Unassembled WGS sequence"/>
</dbReference>
<evidence type="ECO:0000313" key="4">
    <source>
        <dbReference type="Proteomes" id="UP000585272"/>
    </source>
</evidence>
<dbReference type="EMBL" id="JACHNU010000008">
    <property type="protein sequence ID" value="MBB4664778.1"/>
    <property type="molecule type" value="Genomic_DNA"/>
</dbReference>
<dbReference type="InterPro" id="IPR055568">
    <property type="entry name" value="DUF7144"/>
</dbReference>
<dbReference type="AlphaFoldDB" id="A0A840ILF8"/>
<reference evidence="3 4" key="1">
    <citation type="submission" date="2020-08" db="EMBL/GenBank/DDBJ databases">
        <title>Genomic Encyclopedia of Archaeal and Bacterial Type Strains, Phase II (KMG-II): from individual species to whole genera.</title>
        <authorList>
            <person name="Goeker M."/>
        </authorList>
    </citation>
    <scope>NUCLEOTIDE SEQUENCE [LARGE SCALE GENOMIC DNA]</scope>
    <source>
        <strain evidence="3 4">DSM 23288</strain>
    </source>
</reference>
<dbReference type="Pfam" id="PF23636">
    <property type="entry name" value="DUF7144"/>
    <property type="match status" value="1"/>
</dbReference>
<keyword evidence="1" id="KW-1133">Transmembrane helix</keyword>
<evidence type="ECO:0000256" key="1">
    <source>
        <dbReference type="SAM" id="Phobius"/>
    </source>
</evidence>
<sequence length="148" mass="15602">MSSGTTSGQAAPYAAHPVDTTGALEERSGWVTFAGVMVVVLGVMNTIYGIAAISNSTFYIADAKYILSDLNTYGWVVLVIGIIQLGVGAGIFARMQFARWTGVFIASANLVAQLLWISAFPLAGLAFIALDVLVIYGLVVHGRKPAAY</sequence>
<keyword evidence="4" id="KW-1185">Reference proteome</keyword>
<proteinExistence type="predicted"/>
<gene>
    <name evidence="3" type="ORF">BDZ31_004393</name>
</gene>
<organism evidence="3 4">
    <name type="scientific">Conexibacter arvalis</name>
    <dbReference type="NCBI Taxonomy" id="912552"/>
    <lineage>
        <taxon>Bacteria</taxon>
        <taxon>Bacillati</taxon>
        <taxon>Actinomycetota</taxon>
        <taxon>Thermoleophilia</taxon>
        <taxon>Solirubrobacterales</taxon>
        <taxon>Conexibacteraceae</taxon>
        <taxon>Conexibacter</taxon>
    </lineage>
</organism>
<comment type="caution">
    <text evidence="3">The sequence shown here is derived from an EMBL/GenBank/DDBJ whole genome shotgun (WGS) entry which is preliminary data.</text>
</comment>
<feature type="transmembrane region" description="Helical" evidence="1">
    <location>
        <begin position="30"/>
        <end position="53"/>
    </location>
</feature>
<protein>
    <recommendedName>
        <fullName evidence="2">DUF7144 domain-containing protein</fullName>
    </recommendedName>
</protein>
<feature type="transmembrane region" description="Helical" evidence="1">
    <location>
        <begin position="114"/>
        <end position="139"/>
    </location>
</feature>
<feature type="domain" description="DUF7144" evidence="2">
    <location>
        <begin position="30"/>
        <end position="143"/>
    </location>
</feature>
<evidence type="ECO:0000259" key="2">
    <source>
        <dbReference type="Pfam" id="PF23636"/>
    </source>
</evidence>